<dbReference type="SUPFAM" id="SSF53098">
    <property type="entry name" value="Ribonuclease H-like"/>
    <property type="match status" value="1"/>
</dbReference>
<dbReference type="RefSeq" id="WP_171111265.1">
    <property type="nucleotide sequence ID" value="NZ_CP053096.1"/>
</dbReference>
<evidence type="ECO:0000256" key="10">
    <source>
        <dbReference type="ARBA" id="ARBA00023211"/>
    </source>
</evidence>
<comment type="function">
    <text evidence="2 12">Endonuclease that specifically degrades the RNA of RNA-DNA hybrids.</text>
</comment>
<dbReference type="Proteomes" id="UP000500686">
    <property type="component" value="Chromosome"/>
</dbReference>
<organism evidence="13 14">
    <name type="scientific">Mycoplasma miroungigenitalium</name>
    <dbReference type="NCBI Taxonomy" id="754515"/>
    <lineage>
        <taxon>Bacteria</taxon>
        <taxon>Bacillati</taxon>
        <taxon>Mycoplasmatota</taxon>
        <taxon>Mollicutes</taxon>
        <taxon>Mycoplasmataceae</taxon>
        <taxon>Mycoplasma</taxon>
    </lineage>
</organism>
<keyword evidence="7 11" id="KW-0479">Metal-binding</keyword>
<dbReference type="NCBIfam" id="NF000595">
    <property type="entry name" value="PRK00015.1-3"/>
    <property type="match status" value="1"/>
</dbReference>
<accession>A0A6M4J974</accession>
<evidence type="ECO:0000313" key="13">
    <source>
        <dbReference type="EMBL" id="QJR43480.1"/>
    </source>
</evidence>
<evidence type="ECO:0000256" key="12">
    <source>
        <dbReference type="RuleBase" id="RU003515"/>
    </source>
</evidence>
<evidence type="ECO:0000256" key="5">
    <source>
        <dbReference type="ARBA" id="ARBA00022490"/>
    </source>
</evidence>
<keyword evidence="6 11" id="KW-0540">Nuclease</keyword>
<dbReference type="InterPro" id="IPR036397">
    <property type="entry name" value="RNaseH_sf"/>
</dbReference>
<dbReference type="InterPro" id="IPR001352">
    <property type="entry name" value="RNase_HII/HIII"/>
</dbReference>
<dbReference type="AlphaFoldDB" id="A0A6M4J974"/>
<evidence type="ECO:0000256" key="4">
    <source>
        <dbReference type="ARBA" id="ARBA00008378"/>
    </source>
</evidence>
<comment type="catalytic activity">
    <reaction evidence="1 11 12">
        <text>Endonucleolytic cleavage to 5'-phosphomonoester.</text>
        <dbReference type="EC" id="3.1.26.4"/>
    </reaction>
</comment>
<dbReference type="GO" id="GO:0006298">
    <property type="term" value="P:mismatch repair"/>
    <property type="evidence" value="ECO:0007669"/>
    <property type="project" value="TreeGrafter"/>
</dbReference>
<dbReference type="EC" id="3.1.26.4" evidence="12"/>
<dbReference type="GO" id="GO:0005737">
    <property type="term" value="C:cytoplasm"/>
    <property type="evidence" value="ECO:0007669"/>
    <property type="project" value="UniProtKB-SubCell"/>
</dbReference>
<proteinExistence type="inferred from homology"/>
<dbReference type="InterPro" id="IPR012337">
    <property type="entry name" value="RNaseH-like_sf"/>
</dbReference>
<feature type="binding site" evidence="11">
    <location>
        <position position="23"/>
    </location>
    <ligand>
        <name>a divalent metal cation</name>
        <dbReference type="ChEBI" id="CHEBI:60240"/>
    </ligand>
</feature>
<dbReference type="GO" id="GO:0032299">
    <property type="term" value="C:ribonuclease H2 complex"/>
    <property type="evidence" value="ECO:0007669"/>
    <property type="project" value="TreeGrafter"/>
</dbReference>
<dbReference type="PANTHER" id="PTHR10954:SF23">
    <property type="entry name" value="RIBONUCLEASE"/>
    <property type="match status" value="1"/>
</dbReference>
<evidence type="ECO:0000256" key="2">
    <source>
        <dbReference type="ARBA" id="ARBA00004065"/>
    </source>
</evidence>
<dbReference type="EMBL" id="CP053096">
    <property type="protein sequence ID" value="QJR43480.1"/>
    <property type="molecule type" value="Genomic_DNA"/>
</dbReference>
<dbReference type="CDD" id="cd07182">
    <property type="entry name" value="RNase_HII_bacteria_HII_like"/>
    <property type="match status" value="1"/>
</dbReference>
<feature type="binding site" evidence="11">
    <location>
        <position position="113"/>
    </location>
    <ligand>
        <name>a divalent metal cation</name>
        <dbReference type="ChEBI" id="CHEBI:60240"/>
    </ligand>
</feature>
<evidence type="ECO:0000256" key="1">
    <source>
        <dbReference type="ARBA" id="ARBA00000077"/>
    </source>
</evidence>
<keyword evidence="14" id="KW-1185">Reference proteome</keyword>
<dbReference type="KEGG" id="mmir:HLA87_01610"/>
<evidence type="ECO:0000256" key="6">
    <source>
        <dbReference type="ARBA" id="ARBA00022722"/>
    </source>
</evidence>
<evidence type="ECO:0000256" key="8">
    <source>
        <dbReference type="ARBA" id="ARBA00022759"/>
    </source>
</evidence>
<dbReference type="GO" id="GO:0043137">
    <property type="term" value="P:DNA replication, removal of RNA primer"/>
    <property type="evidence" value="ECO:0007669"/>
    <property type="project" value="TreeGrafter"/>
</dbReference>
<comment type="cofactor">
    <cofactor evidence="11">
        <name>Mn(2+)</name>
        <dbReference type="ChEBI" id="CHEBI:29035"/>
    </cofactor>
    <cofactor evidence="11">
        <name>Mg(2+)</name>
        <dbReference type="ChEBI" id="CHEBI:18420"/>
    </cofactor>
    <text evidence="11">Manganese or magnesium. Binds 1 divalent metal ion per monomer in the absence of substrate. May bind a second metal ion after substrate binding.</text>
</comment>
<dbReference type="GO" id="GO:0046872">
    <property type="term" value="F:metal ion binding"/>
    <property type="evidence" value="ECO:0007669"/>
    <property type="project" value="UniProtKB-KW"/>
</dbReference>
<comment type="subcellular location">
    <subcellularLocation>
        <location evidence="3">Cytoplasm</location>
    </subcellularLocation>
</comment>
<dbReference type="PROSITE" id="PS51975">
    <property type="entry name" value="RNASE_H_2"/>
    <property type="match status" value="1"/>
</dbReference>
<keyword evidence="8 11" id="KW-0255">Endonuclease</keyword>
<reference evidence="13 14" key="1">
    <citation type="submission" date="2020-05" db="EMBL/GenBank/DDBJ databases">
        <title>Novel Mycoplasma species detected in Mirounga angustirostris (northern elephant seal) from the USA.</title>
        <authorList>
            <person name="Volokhov D.V."/>
        </authorList>
    </citation>
    <scope>NUCLEOTIDE SEQUENCE [LARGE SCALE GENOMIC DNA]</scope>
    <source>
        <strain evidence="13 14">Mirounga ES2806-GEN</strain>
    </source>
</reference>
<sequence length="207" mass="23612">MEYKVDIELREFKNLKQILGLDEAGRGCCAGPLVVAGVVFPPNYSNPLINDSKKLNAKQREMAFEQIKRDAIKYDIKFLTSIEVDYLNPKAGSVKLMTEIANQFNDVDLVITDYEKLPNCTVKQLNLVKGDSKSLTVAAASILAKVSRDRYMDELDLKYPEYSFKTHKGYGTLKHKQAMEKYGLIPEHRKSYKNVKSAYETFLNNKE</sequence>
<gene>
    <name evidence="13" type="ORF">HLA87_01610</name>
</gene>
<evidence type="ECO:0000256" key="3">
    <source>
        <dbReference type="ARBA" id="ARBA00004496"/>
    </source>
</evidence>
<keyword evidence="5" id="KW-0963">Cytoplasm</keyword>
<evidence type="ECO:0000313" key="14">
    <source>
        <dbReference type="Proteomes" id="UP000500686"/>
    </source>
</evidence>
<name>A0A6M4J974_9MOLU</name>
<dbReference type="Gene3D" id="3.30.420.10">
    <property type="entry name" value="Ribonuclease H-like superfamily/Ribonuclease H"/>
    <property type="match status" value="1"/>
</dbReference>
<keyword evidence="9 11" id="KW-0378">Hydrolase</keyword>
<dbReference type="Pfam" id="PF01351">
    <property type="entry name" value="RNase_HII"/>
    <property type="match status" value="1"/>
</dbReference>
<dbReference type="InterPro" id="IPR024567">
    <property type="entry name" value="RNase_HII/HIII_dom"/>
</dbReference>
<dbReference type="PANTHER" id="PTHR10954">
    <property type="entry name" value="RIBONUCLEASE H2 SUBUNIT A"/>
    <property type="match status" value="1"/>
</dbReference>
<keyword evidence="10" id="KW-0464">Manganese</keyword>
<dbReference type="InterPro" id="IPR022898">
    <property type="entry name" value="RNase_HII"/>
</dbReference>
<evidence type="ECO:0000256" key="9">
    <source>
        <dbReference type="ARBA" id="ARBA00022801"/>
    </source>
</evidence>
<dbReference type="GO" id="GO:0004523">
    <property type="term" value="F:RNA-DNA hybrid ribonuclease activity"/>
    <property type="evidence" value="ECO:0007669"/>
    <property type="project" value="UniProtKB-UniRule"/>
</dbReference>
<protein>
    <recommendedName>
        <fullName evidence="12">Ribonuclease</fullName>
        <ecNumber evidence="12">3.1.26.4</ecNumber>
    </recommendedName>
</protein>
<feature type="binding site" evidence="11">
    <location>
        <position position="22"/>
    </location>
    <ligand>
        <name>a divalent metal cation</name>
        <dbReference type="ChEBI" id="CHEBI:60240"/>
    </ligand>
</feature>
<evidence type="ECO:0000256" key="11">
    <source>
        <dbReference type="PROSITE-ProRule" id="PRU01319"/>
    </source>
</evidence>
<comment type="similarity">
    <text evidence="4">Belongs to the RNase HII family. RnhC subfamily.</text>
</comment>
<evidence type="ECO:0000256" key="7">
    <source>
        <dbReference type="ARBA" id="ARBA00022723"/>
    </source>
</evidence>
<dbReference type="GO" id="GO:0003723">
    <property type="term" value="F:RNA binding"/>
    <property type="evidence" value="ECO:0007669"/>
    <property type="project" value="UniProtKB-UniRule"/>
</dbReference>